<keyword evidence="2" id="KW-0732">Signal</keyword>
<feature type="chain" id="PRO_5045801865" evidence="2">
    <location>
        <begin position="26"/>
        <end position="107"/>
    </location>
</feature>
<evidence type="ECO:0000313" key="3">
    <source>
        <dbReference type="EMBL" id="MDN3590822.1"/>
    </source>
</evidence>
<comment type="caution">
    <text evidence="3">The sequence shown here is derived from an EMBL/GenBank/DDBJ whole genome shotgun (WGS) entry which is preliminary data.</text>
</comment>
<evidence type="ECO:0000256" key="2">
    <source>
        <dbReference type="SAM" id="SignalP"/>
    </source>
</evidence>
<accession>A0ABT8BFA9</accession>
<name>A0ABT8BFA9_9HYPH</name>
<keyword evidence="4" id="KW-1185">Reference proteome</keyword>
<proteinExistence type="predicted"/>
<evidence type="ECO:0000256" key="1">
    <source>
        <dbReference type="SAM" id="MobiDB-lite"/>
    </source>
</evidence>
<sequence>MRTIRPAIAWPLAAGLSLMASAALAQTTAPNLPPPSQTVPEKIQPDAGAPGTGGTLSDRLEKNDGVIKPPANTAPGLVVRPPDPNPGSMPVIKPGDLPGREPGTEAK</sequence>
<feature type="compositionally biased region" description="Basic and acidic residues" evidence="1">
    <location>
        <begin position="98"/>
        <end position="107"/>
    </location>
</feature>
<organism evidence="3 4">
    <name type="scientific">Methylobacterium adhaesivum</name>
    <dbReference type="NCBI Taxonomy" id="333297"/>
    <lineage>
        <taxon>Bacteria</taxon>
        <taxon>Pseudomonadati</taxon>
        <taxon>Pseudomonadota</taxon>
        <taxon>Alphaproteobacteria</taxon>
        <taxon>Hyphomicrobiales</taxon>
        <taxon>Methylobacteriaceae</taxon>
        <taxon>Methylobacterium</taxon>
    </lineage>
</organism>
<evidence type="ECO:0000313" key="4">
    <source>
        <dbReference type="Proteomes" id="UP001224644"/>
    </source>
</evidence>
<protein>
    <submittedName>
        <fullName evidence="3">Uncharacterized protein</fullName>
    </submittedName>
</protein>
<dbReference type="Proteomes" id="UP001224644">
    <property type="component" value="Unassembled WGS sequence"/>
</dbReference>
<dbReference type="RefSeq" id="WP_238222616.1">
    <property type="nucleotide sequence ID" value="NZ_BPQD01000003.1"/>
</dbReference>
<feature type="region of interest" description="Disordered" evidence="1">
    <location>
        <begin position="28"/>
        <end position="107"/>
    </location>
</feature>
<gene>
    <name evidence="3" type="ORF">QWZ12_09375</name>
</gene>
<reference evidence="4" key="1">
    <citation type="journal article" date="2019" name="Int. J. Syst. Evol. Microbiol.">
        <title>The Global Catalogue of Microorganisms (GCM) 10K type strain sequencing project: providing services to taxonomists for standard genome sequencing and annotation.</title>
        <authorList>
            <consortium name="The Broad Institute Genomics Platform"/>
            <consortium name="The Broad Institute Genome Sequencing Center for Infectious Disease"/>
            <person name="Wu L."/>
            <person name="Ma J."/>
        </authorList>
    </citation>
    <scope>NUCLEOTIDE SEQUENCE [LARGE SCALE GENOMIC DNA]</scope>
    <source>
        <strain evidence="4">CECT 7069</strain>
    </source>
</reference>
<dbReference type="EMBL" id="JAUFPX010000006">
    <property type="protein sequence ID" value="MDN3590822.1"/>
    <property type="molecule type" value="Genomic_DNA"/>
</dbReference>
<feature type="signal peptide" evidence="2">
    <location>
        <begin position="1"/>
        <end position="25"/>
    </location>
</feature>